<dbReference type="Pfam" id="PF00153">
    <property type="entry name" value="Mito_carr"/>
    <property type="match status" value="3"/>
</dbReference>
<comment type="similarity">
    <text evidence="2 10">Belongs to the mitochondrial carrier (TC 2.A.29) family.</text>
</comment>
<evidence type="ECO:0000256" key="7">
    <source>
        <dbReference type="ARBA" id="ARBA00023128"/>
    </source>
</evidence>
<keyword evidence="8 9" id="KW-0472">Membrane</keyword>
<evidence type="ECO:0000256" key="2">
    <source>
        <dbReference type="ARBA" id="ARBA00006375"/>
    </source>
</evidence>
<keyword evidence="3 10" id="KW-0813">Transport</keyword>
<name>A0A067Q956_9AGAM</name>
<dbReference type="GO" id="GO:0031966">
    <property type="term" value="C:mitochondrial membrane"/>
    <property type="evidence" value="ECO:0007669"/>
    <property type="project" value="UniProtKB-SubCell"/>
</dbReference>
<keyword evidence="5" id="KW-0677">Repeat</keyword>
<evidence type="ECO:0000256" key="1">
    <source>
        <dbReference type="ARBA" id="ARBA00004225"/>
    </source>
</evidence>
<feature type="repeat" description="Solcar" evidence="9">
    <location>
        <begin position="12"/>
        <end position="97"/>
    </location>
</feature>
<protein>
    <recommendedName>
        <fullName evidence="13">Mitochondrial carrier protein</fullName>
    </recommendedName>
</protein>
<dbReference type="PANTHER" id="PTHR45624:SF57">
    <property type="entry name" value="MITOCHONDRIAL SUBSTRATE CARRIER FAMILY PROTEIN L"/>
    <property type="match status" value="1"/>
</dbReference>
<evidence type="ECO:0000313" key="12">
    <source>
        <dbReference type="Proteomes" id="UP000027265"/>
    </source>
</evidence>
<dbReference type="InterPro" id="IPR023395">
    <property type="entry name" value="MCP_dom_sf"/>
</dbReference>
<dbReference type="Gene3D" id="1.50.40.10">
    <property type="entry name" value="Mitochondrial carrier domain"/>
    <property type="match status" value="2"/>
</dbReference>
<dbReference type="EMBL" id="KL197710">
    <property type="protein sequence ID" value="KDQ63474.1"/>
    <property type="molecule type" value="Genomic_DNA"/>
</dbReference>
<dbReference type="STRING" id="933084.A0A067Q956"/>
<sequence length="305" mass="33016">MSNDGGDNQQPRLRAAGAIAGIGSGSTKVAVGHGFDTVKTRLQCSPPGTYSGAIDCLLKTLRNESLRGLYKGASPPAAGQALVDSVLLGSLHNYRHILFGLGMTEAAPGAPEERRLTLSAHGISGMFAGLTSAGLSTPLEHIKVRLQLQLQSSASQREFKGPLNCARKIIRAHGFFDLWRGFTASLVFRANYFWMFMPIEGFRRTFAKMRGTPLEVNKTLSDFLSGGLGSLVFWVMAIPADNIKNRMYASPLRLNPRPTFLSVSRSIYSTSGAGGFFTGLAPTLVRSFPVNACAYFVWEGLMKNF</sequence>
<dbReference type="PANTHER" id="PTHR45624">
    <property type="entry name" value="MITOCHONDRIAL BASIC AMINO ACIDS TRANSPORTER-RELATED"/>
    <property type="match status" value="1"/>
</dbReference>
<evidence type="ECO:0000313" key="11">
    <source>
        <dbReference type="EMBL" id="KDQ63474.1"/>
    </source>
</evidence>
<evidence type="ECO:0000256" key="4">
    <source>
        <dbReference type="ARBA" id="ARBA00022692"/>
    </source>
</evidence>
<evidence type="ECO:0000256" key="10">
    <source>
        <dbReference type="RuleBase" id="RU000488"/>
    </source>
</evidence>
<dbReference type="AlphaFoldDB" id="A0A067Q956"/>
<dbReference type="InterPro" id="IPR018108">
    <property type="entry name" value="MCP_transmembrane"/>
</dbReference>
<dbReference type="HOGENOM" id="CLU_015166_16_4_1"/>
<evidence type="ECO:0008006" key="13">
    <source>
        <dbReference type="Google" id="ProtNLM"/>
    </source>
</evidence>
<keyword evidence="4 9" id="KW-0812">Transmembrane</keyword>
<keyword evidence="7" id="KW-0496">Mitochondrion</keyword>
<proteinExistence type="inferred from homology"/>
<evidence type="ECO:0000256" key="3">
    <source>
        <dbReference type="ARBA" id="ARBA00022448"/>
    </source>
</evidence>
<dbReference type="GO" id="GO:1990575">
    <property type="term" value="P:mitochondrial L-ornithine transmembrane transport"/>
    <property type="evidence" value="ECO:0007669"/>
    <property type="project" value="TreeGrafter"/>
</dbReference>
<keyword evidence="6" id="KW-1133">Transmembrane helix</keyword>
<accession>A0A067Q956</accession>
<evidence type="ECO:0000256" key="5">
    <source>
        <dbReference type="ARBA" id="ARBA00022737"/>
    </source>
</evidence>
<dbReference type="SUPFAM" id="SSF103506">
    <property type="entry name" value="Mitochondrial carrier"/>
    <property type="match status" value="1"/>
</dbReference>
<dbReference type="InParanoid" id="A0A067Q956"/>
<dbReference type="Proteomes" id="UP000027265">
    <property type="component" value="Unassembled WGS sequence"/>
</dbReference>
<reference evidence="12" key="1">
    <citation type="journal article" date="2014" name="Proc. Natl. Acad. Sci. U.S.A.">
        <title>Extensive sampling of basidiomycete genomes demonstrates inadequacy of the white-rot/brown-rot paradigm for wood decay fungi.</title>
        <authorList>
            <person name="Riley R."/>
            <person name="Salamov A.A."/>
            <person name="Brown D.W."/>
            <person name="Nagy L.G."/>
            <person name="Floudas D."/>
            <person name="Held B.W."/>
            <person name="Levasseur A."/>
            <person name="Lombard V."/>
            <person name="Morin E."/>
            <person name="Otillar R."/>
            <person name="Lindquist E.A."/>
            <person name="Sun H."/>
            <person name="LaButti K.M."/>
            <person name="Schmutz J."/>
            <person name="Jabbour D."/>
            <person name="Luo H."/>
            <person name="Baker S.E."/>
            <person name="Pisabarro A.G."/>
            <person name="Walton J.D."/>
            <person name="Blanchette R.A."/>
            <person name="Henrissat B."/>
            <person name="Martin F."/>
            <person name="Cullen D."/>
            <person name="Hibbett D.S."/>
            <person name="Grigoriev I.V."/>
        </authorList>
    </citation>
    <scope>NUCLEOTIDE SEQUENCE [LARGE SCALE GENOMIC DNA]</scope>
    <source>
        <strain evidence="12">MUCL 33604</strain>
    </source>
</reference>
<dbReference type="GO" id="GO:0000064">
    <property type="term" value="F:L-ornithine transmembrane transporter activity"/>
    <property type="evidence" value="ECO:0007669"/>
    <property type="project" value="TreeGrafter"/>
</dbReference>
<comment type="subcellular location">
    <subcellularLocation>
        <location evidence="1">Mitochondrion membrane</location>
        <topology evidence="1">Multi-pass membrane protein</topology>
    </subcellularLocation>
</comment>
<gene>
    <name evidence="11" type="ORF">JAAARDRAFT_29495</name>
</gene>
<dbReference type="PROSITE" id="PS50920">
    <property type="entry name" value="SOLCAR"/>
    <property type="match status" value="3"/>
</dbReference>
<evidence type="ECO:0000256" key="9">
    <source>
        <dbReference type="PROSITE-ProRule" id="PRU00282"/>
    </source>
</evidence>
<feature type="repeat" description="Solcar" evidence="9">
    <location>
        <begin position="217"/>
        <end position="304"/>
    </location>
</feature>
<organism evidence="11 12">
    <name type="scientific">Jaapia argillacea MUCL 33604</name>
    <dbReference type="NCBI Taxonomy" id="933084"/>
    <lineage>
        <taxon>Eukaryota</taxon>
        <taxon>Fungi</taxon>
        <taxon>Dikarya</taxon>
        <taxon>Basidiomycota</taxon>
        <taxon>Agaricomycotina</taxon>
        <taxon>Agaricomycetes</taxon>
        <taxon>Agaricomycetidae</taxon>
        <taxon>Jaapiales</taxon>
        <taxon>Jaapiaceae</taxon>
        <taxon>Jaapia</taxon>
    </lineage>
</organism>
<dbReference type="OrthoDB" id="193856at2759"/>
<evidence type="ECO:0000256" key="6">
    <source>
        <dbReference type="ARBA" id="ARBA00022989"/>
    </source>
</evidence>
<feature type="repeat" description="Solcar" evidence="9">
    <location>
        <begin position="116"/>
        <end position="206"/>
    </location>
</feature>
<dbReference type="InterPro" id="IPR050567">
    <property type="entry name" value="Mitochondrial_Carrier"/>
</dbReference>
<evidence type="ECO:0000256" key="8">
    <source>
        <dbReference type="ARBA" id="ARBA00023136"/>
    </source>
</evidence>
<keyword evidence="12" id="KW-1185">Reference proteome</keyword>